<comment type="catalytic activity">
    <reaction evidence="1">
        <text>ATP + protein L-histidine = ADP + protein N-phospho-L-histidine.</text>
        <dbReference type="EC" id="2.7.13.3"/>
    </reaction>
</comment>
<dbReference type="SUPFAM" id="SSF55874">
    <property type="entry name" value="ATPase domain of HSP90 chaperone/DNA topoisomerase II/histidine kinase"/>
    <property type="match status" value="1"/>
</dbReference>
<keyword evidence="5" id="KW-0597">Phosphoprotein</keyword>
<keyword evidence="18" id="KW-1185">Reference proteome</keyword>
<name>A0A919YS70_9BACL</name>
<feature type="domain" description="Histidine kinase" evidence="15">
    <location>
        <begin position="255"/>
        <end position="455"/>
    </location>
</feature>
<dbReference type="InterPro" id="IPR036890">
    <property type="entry name" value="HATPase_C_sf"/>
</dbReference>
<dbReference type="PANTHER" id="PTHR45528">
    <property type="entry name" value="SENSOR HISTIDINE KINASE CPXA"/>
    <property type="match status" value="1"/>
</dbReference>
<dbReference type="InterPro" id="IPR050398">
    <property type="entry name" value="HssS/ArlS-like"/>
</dbReference>
<dbReference type="SMART" id="SM00304">
    <property type="entry name" value="HAMP"/>
    <property type="match status" value="1"/>
</dbReference>
<evidence type="ECO:0000256" key="9">
    <source>
        <dbReference type="ARBA" id="ARBA00022777"/>
    </source>
</evidence>
<dbReference type="PROSITE" id="PS50109">
    <property type="entry name" value="HIS_KIN"/>
    <property type="match status" value="1"/>
</dbReference>
<keyword evidence="6" id="KW-0808">Transferase</keyword>
<evidence type="ECO:0000259" key="15">
    <source>
        <dbReference type="PROSITE" id="PS50109"/>
    </source>
</evidence>
<dbReference type="SMART" id="SM00387">
    <property type="entry name" value="HATPase_c"/>
    <property type="match status" value="1"/>
</dbReference>
<dbReference type="GO" id="GO:0005886">
    <property type="term" value="C:plasma membrane"/>
    <property type="evidence" value="ECO:0007669"/>
    <property type="project" value="UniProtKB-SubCell"/>
</dbReference>
<dbReference type="CDD" id="cd06225">
    <property type="entry name" value="HAMP"/>
    <property type="match status" value="1"/>
</dbReference>
<evidence type="ECO:0000256" key="6">
    <source>
        <dbReference type="ARBA" id="ARBA00022679"/>
    </source>
</evidence>
<dbReference type="EMBL" id="BOSE01000009">
    <property type="protein sequence ID" value="GIP18475.1"/>
    <property type="molecule type" value="Genomic_DNA"/>
</dbReference>
<dbReference type="GO" id="GO:0005524">
    <property type="term" value="F:ATP binding"/>
    <property type="evidence" value="ECO:0007669"/>
    <property type="project" value="UniProtKB-KW"/>
</dbReference>
<dbReference type="RefSeq" id="WP_213518959.1">
    <property type="nucleotide sequence ID" value="NZ_BOSE01000009.1"/>
</dbReference>
<dbReference type="InterPro" id="IPR003594">
    <property type="entry name" value="HATPase_dom"/>
</dbReference>
<dbReference type="InterPro" id="IPR003661">
    <property type="entry name" value="HisK_dim/P_dom"/>
</dbReference>
<keyword evidence="12" id="KW-0902">Two-component regulatory system</keyword>
<evidence type="ECO:0000256" key="1">
    <source>
        <dbReference type="ARBA" id="ARBA00000085"/>
    </source>
</evidence>
<feature type="domain" description="HAMP" evidence="16">
    <location>
        <begin position="188"/>
        <end position="240"/>
    </location>
</feature>
<dbReference type="Pfam" id="PF00672">
    <property type="entry name" value="HAMP"/>
    <property type="match status" value="1"/>
</dbReference>
<dbReference type="InterPro" id="IPR003660">
    <property type="entry name" value="HAMP_dom"/>
</dbReference>
<dbReference type="PROSITE" id="PS50885">
    <property type="entry name" value="HAMP"/>
    <property type="match status" value="1"/>
</dbReference>
<evidence type="ECO:0000256" key="4">
    <source>
        <dbReference type="ARBA" id="ARBA00022475"/>
    </source>
</evidence>
<dbReference type="SMART" id="SM00388">
    <property type="entry name" value="HisKA"/>
    <property type="match status" value="1"/>
</dbReference>
<dbReference type="InterPro" id="IPR005467">
    <property type="entry name" value="His_kinase_dom"/>
</dbReference>
<reference evidence="17" key="1">
    <citation type="submission" date="2021-03" db="EMBL/GenBank/DDBJ databases">
        <title>Antimicrobial resistance genes in bacteria isolated from Japanese honey, and their potential for conferring macrolide and lincosamide resistance in the American foulbrood pathogen Paenibacillus larvae.</title>
        <authorList>
            <person name="Okamoto M."/>
            <person name="Kumagai M."/>
            <person name="Kanamori H."/>
            <person name="Takamatsu D."/>
        </authorList>
    </citation>
    <scope>NUCLEOTIDE SEQUENCE</scope>
    <source>
        <strain evidence="17">J40TS1</strain>
    </source>
</reference>
<evidence type="ECO:0000259" key="16">
    <source>
        <dbReference type="PROSITE" id="PS50885"/>
    </source>
</evidence>
<evidence type="ECO:0000313" key="18">
    <source>
        <dbReference type="Proteomes" id="UP000683139"/>
    </source>
</evidence>
<proteinExistence type="predicted"/>
<evidence type="ECO:0000256" key="8">
    <source>
        <dbReference type="ARBA" id="ARBA00022741"/>
    </source>
</evidence>
<keyword evidence="11 14" id="KW-1133">Transmembrane helix</keyword>
<dbReference type="SUPFAM" id="SSF158472">
    <property type="entry name" value="HAMP domain-like"/>
    <property type="match status" value="1"/>
</dbReference>
<evidence type="ECO:0000256" key="7">
    <source>
        <dbReference type="ARBA" id="ARBA00022692"/>
    </source>
</evidence>
<evidence type="ECO:0000256" key="12">
    <source>
        <dbReference type="ARBA" id="ARBA00023012"/>
    </source>
</evidence>
<keyword evidence="9" id="KW-0418">Kinase</keyword>
<keyword evidence="4" id="KW-1003">Cell membrane</keyword>
<gene>
    <name evidence="17" type="ORF">J40TS1_41170</name>
</gene>
<organism evidence="17 18">
    <name type="scientific">Paenibacillus montaniterrae</name>
    <dbReference type="NCBI Taxonomy" id="429341"/>
    <lineage>
        <taxon>Bacteria</taxon>
        <taxon>Bacillati</taxon>
        <taxon>Bacillota</taxon>
        <taxon>Bacilli</taxon>
        <taxon>Bacillales</taxon>
        <taxon>Paenibacillaceae</taxon>
        <taxon>Paenibacillus</taxon>
    </lineage>
</organism>
<keyword evidence="8" id="KW-0547">Nucleotide-binding</keyword>
<evidence type="ECO:0000256" key="5">
    <source>
        <dbReference type="ARBA" id="ARBA00022553"/>
    </source>
</evidence>
<keyword evidence="10" id="KW-0067">ATP-binding</keyword>
<dbReference type="Proteomes" id="UP000683139">
    <property type="component" value="Unassembled WGS sequence"/>
</dbReference>
<feature type="transmembrane region" description="Helical" evidence="14">
    <location>
        <begin position="164"/>
        <end position="187"/>
    </location>
</feature>
<comment type="caution">
    <text evidence="17">The sequence shown here is derived from an EMBL/GenBank/DDBJ whole genome shotgun (WGS) entry which is preliminary data.</text>
</comment>
<dbReference type="PANTHER" id="PTHR45528:SF9">
    <property type="entry name" value="SENSOR HISTIDINE KINASE YBDK"/>
    <property type="match status" value="1"/>
</dbReference>
<sequence length="465" mass="53841">MKRKLFSSLQSKYMLLICVALILFQFVYLLVSMVFSGISNQTNRDERPDYRKVEQSWHQAAKELTPDSAEAVEQLYEAWAKQFPQAAMFWVNGAGELKSSWNVERELPQTWTAMNTAQYMKSSYGNDPYTVIAFVAGSEQHGFVVIELPRKLFQSMLENVYDRFGTLLLGSVLAIILLFIFISYWFFRSIRKRLLYLQRAMSMRDSDNLPVAIHVRKQDEIGQLEQAFNHMVLELKQSRERELEEEHIRRQLIANLSHDIRTPLTKLRANAYTISKHELPAPVATAAQSMEGSVRQIDELVDNLLAYTLLIGERYRMELKHVAINRFLREHLASWYAAFEQEDFEVEIKLGEMKQPEWMIDPIWMKRILDNLLQNVLRHAKSGKYVAVETTSCEGYDVIRIIDQGNGIDEGKQHSEGAGIGLSIVDMMVKGMGLSWQVYRQAPYFIIEIRKPYQRSGAKHPPVAF</sequence>
<evidence type="ECO:0000256" key="3">
    <source>
        <dbReference type="ARBA" id="ARBA00012438"/>
    </source>
</evidence>
<dbReference type="Gene3D" id="6.10.340.10">
    <property type="match status" value="1"/>
</dbReference>
<evidence type="ECO:0000256" key="14">
    <source>
        <dbReference type="SAM" id="Phobius"/>
    </source>
</evidence>
<feature type="transmembrane region" description="Helical" evidence="14">
    <location>
        <begin position="12"/>
        <end position="38"/>
    </location>
</feature>
<evidence type="ECO:0000256" key="13">
    <source>
        <dbReference type="ARBA" id="ARBA00023136"/>
    </source>
</evidence>
<comment type="subcellular location">
    <subcellularLocation>
        <location evidence="2">Cell membrane</location>
        <topology evidence="2">Multi-pass membrane protein</topology>
    </subcellularLocation>
</comment>
<dbReference type="Pfam" id="PF00512">
    <property type="entry name" value="HisKA"/>
    <property type="match status" value="1"/>
</dbReference>
<dbReference type="Pfam" id="PF02518">
    <property type="entry name" value="HATPase_c"/>
    <property type="match status" value="1"/>
</dbReference>
<evidence type="ECO:0000256" key="10">
    <source>
        <dbReference type="ARBA" id="ARBA00022840"/>
    </source>
</evidence>
<evidence type="ECO:0000313" key="17">
    <source>
        <dbReference type="EMBL" id="GIP18475.1"/>
    </source>
</evidence>
<keyword evidence="13 14" id="KW-0472">Membrane</keyword>
<dbReference type="EC" id="2.7.13.3" evidence="3"/>
<protein>
    <recommendedName>
        <fullName evidence="3">histidine kinase</fullName>
        <ecNumber evidence="3">2.7.13.3</ecNumber>
    </recommendedName>
</protein>
<dbReference type="InterPro" id="IPR036097">
    <property type="entry name" value="HisK_dim/P_sf"/>
</dbReference>
<dbReference type="GO" id="GO:0000155">
    <property type="term" value="F:phosphorelay sensor kinase activity"/>
    <property type="evidence" value="ECO:0007669"/>
    <property type="project" value="InterPro"/>
</dbReference>
<dbReference type="Gene3D" id="1.10.287.130">
    <property type="match status" value="1"/>
</dbReference>
<evidence type="ECO:0000256" key="2">
    <source>
        <dbReference type="ARBA" id="ARBA00004651"/>
    </source>
</evidence>
<dbReference type="Gene3D" id="3.30.565.10">
    <property type="entry name" value="Histidine kinase-like ATPase, C-terminal domain"/>
    <property type="match status" value="1"/>
</dbReference>
<accession>A0A919YS70</accession>
<dbReference type="CDD" id="cd00082">
    <property type="entry name" value="HisKA"/>
    <property type="match status" value="1"/>
</dbReference>
<dbReference type="AlphaFoldDB" id="A0A919YS70"/>
<evidence type="ECO:0000256" key="11">
    <source>
        <dbReference type="ARBA" id="ARBA00022989"/>
    </source>
</evidence>
<dbReference type="SUPFAM" id="SSF47384">
    <property type="entry name" value="Homodimeric domain of signal transducing histidine kinase"/>
    <property type="match status" value="1"/>
</dbReference>
<keyword evidence="7 14" id="KW-0812">Transmembrane</keyword>